<dbReference type="GO" id="GO:0006412">
    <property type="term" value="P:translation"/>
    <property type="evidence" value="ECO:0007669"/>
    <property type="project" value="InterPro"/>
</dbReference>
<dbReference type="GO" id="GO:0003735">
    <property type="term" value="F:structural constituent of ribosome"/>
    <property type="evidence" value="ECO:0007669"/>
    <property type="project" value="InterPro"/>
</dbReference>
<dbReference type="SUPFAM" id="SSF50104">
    <property type="entry name" value="Translation proteins SH3-like domain"/>
    <property type="match status" value="1"/>
</dbReference>
<dbReference type="Gene3D" id="2.30.30.30">
    <property type="match status" value="1"/>
</dbReference>
<keyword evidence="6" id="KW-1185">Reference proteome</keyword>
<accession>A0A1R1PLF7</accession>
<dbReference type="GO" id="GO:1990904">
    <property type="term" value="C:ribonucleoprotein complex"/>
    <property type="evidence" value="ECO:0007669"/>
    <property type="project" value="UniProtKB-KW"/>
</dbReference>
<proteinExistence type="inferred from homology"/>
<evidence type="ECO:0000256" key="1">
    <source>
        <dbReference type="ARBA" id="ARBA00010618"/>
    </source>
</evidence>
<sequence length="104" mass="11769">MKEMPVHVSNVMLVDPSNGLPTKVKVKAYYDPESGKKEHRRYAVGSGSYIAKPKYLEYQNAWVDGEKDTEPDDVTQVTYKSALGQRPMPSDVLKEIANRRGHVF</sequence>
<comment type="similarity">
    <text evidence="1">Belongs to the universal ribosomal protein uL24 family.</text>
</comment>
<feature type="domain" description="Large ribosomal subunit protein uL24 C-terminal" evidence="4">
    <location>
        <begin position="2"/>
        <end position="48"/>
    </location>
</feature>
<dbReference type="AlphaFoldDB" id="A0A1R1PLF7"/>
<dbReference type="InterPro" id="IPR057264">
    <property type="entry name" value="Ribosomal_uL24_C"/>
</dbReference>
<organism evidence="5 6">
    <name type="scientific">Zancudomyces culisetae</name>
    <name type="common">Gut fungus</name>
    <name type="synonym">Smittium culisetae</name>
    <dbReference type="NCBI Taxonomy" id="1213189"/>
    <lineage>
        <taxon>Eukaryota</taxon>
        <taxon>Fungi</taxon>
        <taxon>Fungi incertae sedis</taxon>
        <taxon>Zoopagomycota</taxon>
        <taxon>Kickxellomycotina</taxon>
        <taxon>Harpellomycetes</taxon>
        <taxon>Harpellales</taxon>
        <taxon>Legeriomycetaceae</taxon>
        <taxon>Zancudomyces</taxon>
    </lineage>
</organism>
<evidence type="ECO:0000256" key="3">
    <source>
        <dbReference type="ARBA" id="ARBA00023274"/>
    </source>
</evidence>
<gene>
    <name evidence="5" type="ORF">AX774_g4731</name>
</gene>
<dbReference type="InterPro" id="IPR003256">
    <property type="entry name" value="Ribosomal_uL24"/>
</dbReference>
<dbReference type="Pfam" id="PF17136">
    <property type="entry name" value="ribosomal_L24"/>
    <property type="match status" value="1"/>
</dbReference>
<keyword evidence="3" id="KW-0687">Ribonucleoprotein</keyword>
<evidence type="ECO:0000313" key="6">
    <source>
        <dbReference type="Proteomes" id="UP000188320"/>
    </source>
</evidence>
<dbReference type="EMBL" id="LSSK01000815">
    <property type="protein sequence ID" value="OMH81804.1"/>
    <property type="molecule type" value="Genomic_DNA"/>
</dbReference>
<dbReference type="PANTHER" id="PTHR12903">
    <property type="entry name" value="MITOCHONDRIAL RIBOSOMAL PROTEIN L24"/>
    <property type="match status" value="1"/>
</dbReference>
<reference evidence="6" key="1">
    <citation type="submission" date="2017-01" db="EMBL/GenBank/DDBJ databases">
        <authorList>
            <person name="Wang Y."/>
            <person name="White M."/>
            <person name="Kvist S."/>
            <person name="Moncalvo J.-M."/>
        </authorList>
    </citation>
    <scope>NUCLEOTIDE SEQUENCE [LARGE SCALE GENOMIC DNA]</scope>
    <source>
        <strain evidence="6">COL-18-3</strain>
    </source>
</reference>
<dbReference type="OrthoDB" id="359154at2759"/>
<keyword evidence="2 5" id="KW-0689">Ribosomal protein</keyword>
<comment type="caution">
    <text evidence="5">The sequence shown here is derived from an EMBL/GenBank/DDBJ whole genome shotgun (WGS) entry which is preliminary data.</text>
</comment>
<dbReference type="Proteomes" id="UP000188320">
    <property type="component" value="Unassembled WGS sequence"/>
</dbReference>
<name>A0A1R1PLF7_ZANCU</name>
<protein>
    <submittedName>
        <fullName evidence="5">50S ribosomal protein L24</fullName>
    </submittedName>
</protein>
<dbReference type="InterPro" id="IPR014722">
    <property type="entry name" value="Rib_uL2_dom2"/>
</dbReference>
<evidence type="ECO:0000259" key="4">
    <source>
        <dbReference type="Pfam" id="PF17136"/>
    </source>
</evidence>
<dbReference type="GO" id="GO:0005840">
    <property type="term" value="C:ribosome"/>
    <property type="evidence" value="ECO:0007669"/>
    <property type="project" value="UniProtKB-KW"/>
</dbReference>
<evidence type="ECO:0000256" key="2">
    <source>
        <dbReference type="ARBA" id="ARBA00022980"/>
    </source>
</evidence>
<dbReference type="InterPro" id="IPR008991">
    <property type="entry name" value="Translation_prot_SH3-like_sf"/>
</dbReference>
<evidence type="ECO:0000313" key="5">
    <source>
        <dbReference type="EMBL" id="OMH81804.1"/>
    </source>
</evidence>